<dbReference type="PIRSF" id="PIRSF017215">
    <property type="entry name" value="ESCRT2_Vps22"/>
    <property type="match status" value="1"/>
</dbReference>
<dbReference type="EMBL" id="LR000315">
    <property type="protein sequence ID" value="SVE69934.1"/>
    <property type="molecule type" value="mRNA"/>
</dbReference>
<organism evidence="11">
    <name type="scientific">Eubosmina coregoni</name>
    <dbReference type="NCBI Taxonomy" id="186181"/>
    <lineage>
        <taxon>Eukaryota</taxon>
        <taxon>Metazoa</taxon>
        <taxon>Ecdysozoa</taxon>
        <taxon>Arthropoda</taxon>
        <taxon>Crustacea</taxon>
        <taxon>Branchiopoda</taxon>
        <taxon>Diplostraca</taxon>
        <taxon>Cladocera</taxon>
        <taxon>Anomopoda</taxon>
        <taxon>Bosminidae</taxon>
        <taxon>Eubosmina</taxon>
    </lineage>
</organism>
<keyword evidence="6" id="KW-0963">Cytoplasm</keyword>
<dbReference type="AlphaFoldDB" id="A0A4Y7LP86"/>
<keyword evidence="9" id="KW-0472">Membrane</keyword>
<keyword evidence="5 10" id="KW-0813">Transport</keyword>
<comment type="subunit">
    <text evidence="10">Component of the endosomal sorting complex required for transport II (ESCRT-II).</text>
</comment>
<dbReference type="PANTHER" id="PTHR12806:SF0">
    <property type="entry name" value="VACUOLAR-SORTING PROTEIN SNF8"/>
    <property type="match status" value="1"/>
</dbReference>
<comment type="function">
    <text evidence="10">Component of the endosomal sorting complex required for transport II (ESCRT-II), which is required for multivesicular body (MVB) formation and sorting of endosomal cargo proteins into MVBs.</text>
</comment>
<dbReference type="SUPFAM" id="SSF46785">
    <property type="entry name" value="Winged helix' DNA-binding domain"/>
    <property type="match status" value="2"/>
</dbReference>
<dbReference type="FunFam" id="1.10.10.10:FF:000397">
    <property type="entry name" value="Vacuolar-sorting protein SNF8"/>
    <property type="match status" value="1"/>
</dbReference>
<dbReference type="GO" id="GO:0043328">
    <property type="term" value="P:protein transport to vacuole involved in ubiquitin-dependent protein catabolic process via the multivesicular body sorting pathway"/>
    <property type="evidence" value="ECO:0007669"/>
    <property type="project" value="TreeGrafter"/>
</dbReference>
<evidence type="ECO:0000256" key="6">
    <source>
        <dbReference type="ARBA" id="ARBA00022490"/>
    </source>
</evidence>
<evidence type="ECO:0000256" key="2">
    <source>
        <dbReference type="ARBA" id="ARBA00004496"/>
    </source>
</evidence>
<reference evidence="11" key="1">
    <citation type="submission" date="2018-08" db="EMBL/GenBank/DDBJ databases">
        <authorList>
            <person name="Cornetti L."/>
        </authorList>
    </citation>
    <scope>NUCLEOTIDE SEQUENCE</scope>
    <source>
        <strain evidence="11">FI-BAL1-1</strain>
    </source>
</reference>
<dbReference type="InterPro" id="IPR040608">
    <property type="entry name" value="Snf8/Vps36"/>
</dbReference>
<gene>
    <name evidence="11" type="primary">EOG090X09XM</name>
</gene>
<proteinExistence type="evidence at transcript level"/>
<dbReference type="PANTHER" id="PTHR12806">
    <property type="entry name" value="EAP30 SUBUNIT OF ELL COMPLEX"/>
    <property type="match status" value="1"/>
</dbReference>
<keyword evidence="7" id="KW-0967">Endosome</keyword>
<evidence type="ECO:0000256" key="8">
    <source>
        <dbReference type="ARBA" id="ARBA00022927"/>
    </source>
</evidence>
<dbReference type="InterPro" id="IPR036390">
    <property type="entry name" value="WH_DNA-bd_sf"/>
</dbReference>
<evidence type="ECO:0000256" key="9">
    <source>
        <dbReference type="ARBA" id="ARBA00023136"/>
    </source>
</evidence>
<comment type="similarity">
    <text evidence="3 10">Belongs to the SNF8 family.</text>
</comment>
<dbReference type="GO" id="GO:0000814">
    <property type="term" value="C:ESCRT II complex"/>
    <property type="evidence" value="ECO:0007669"/>
    <property type="project" value="UniProtKB-UniRule"/>
</dbReference>
<dbReference type="Gene3D" id="6.10.140.180">
    <property type="match status" value="1"/>
</dbReference>
<name>A0A4Y7LP86_9CRUS</name>
<evidence type="ECO:0000256" key="10">
    <source>
        <dbReference type="PIRNR" id="PIRNR017215"/>
    </source>
</evidence>
<dbReference type="Pfam" id="PF04157">
    <property type="entry name" value="EAP30"/>
    <property type="match status" value="1"/>
</dbReference>
<comment type="subcellular location">
    <subcellularLocation>
        <location evidence="2">Cytoplasm</location>
    </subcellularLocation>
    <subcellularLocation>
        <location evidence="1">Endosome membrane</location>
        <topology evidence="1">Peripheral membrane protein</topology>
    </subcellularLocation>
</comment>
<evidence type="ECO:0000313" key="11">
    <source>
        <dbReference type="EMBL" id="SVE69934.1"/>
    </source>
</evidence>
<evidence type="ECO:0000256" key="4">
    <source>
        <dbReference type="ARBA" id="ARBA00017052"/>
    </source>
</evidence>
<keyword evidence="8 10" id="KW-0653">Protein transport</keyword>
<accession>A0A4Y7LP86</accession>
<evidence type="ECO:0000256" key="3">
    <source>
        <dbReference type="ARBA" id="ARBA00009834"/>
    </source>
</evidence>
<evidence type="ECO:0000256" key="7">
    <source>
        <dbReference type="ARBA" id="ARBA00022753"/>
    </source>
</evidence>
<evidence type="ECO:0000256" key="1">
    <source>
        <dbReference type="ARBA" id="ARBA00004481"/>
    </source>
</evidence>
<dbReference type="FunFam" id="1.10.10.10:FF:000085">
    <property type="entry name" value="Vacuolar-sorting protein SNF8"/>
    <property type="match status" value="1"/>
</dbReference>
<dbReference type="InterPro" id="IPR036388">
    <property type="entry name" value="WH-like_DNA-bd_sf"/>
</dbReference>
<dbReference type="InterPro" id="IPR016689">
    <property type="entry name" value="ESCRT-2_cplx_Snf8"/>
</dbReference>
<sequence>MRKRPGIGAIQKQKIDQERFRDKGTELQDATFDQMAKQMEVFRTNLETFAAKHRNEIKRDPNFRKQFQEMCASIGVDPLASSKGFWSELLGVGDFYYELSVQVVEVCMATSHLNGGLITLKELRQRLVKARGKAQHHQQISNDDILRAISKLKVLGSGFSVIPLRGSKDTSDLLIRSVPGELSADHTAVLKVAESQAFTSVTALQSSLNWDDIRCQQILNELVRDGVAWVDKQPSKTTYWFPSFFSPLINKEE</sequence>
<protein>
    <recommendedName>
        <fullName evidence="4 10">Vacuolar-sorting protein SNF8</fullName>
    </recommendedName>
</protein>
<dbReference type="Gene3D" id="1.10.10.10">
    <property type="entry name" value="Winged helix-like DNA-binding domain superfamily/Winged helix DNA-binding domain"/>
    <property type="match status" value="2"/>
</dbReference>
<evidence type="ECO:0000256" key="5">
    <source>
        <dbReference type="ARBA" id="ARBA00022448"/>
    </source>
</evidence>